<name>A0A6A1V2L8_9ROSI</name>
<accession>A0A6A1V2L8</accession>
<keyword evidence="2" id="KW-1185">Reference proteome</keyword>
<comment type="caution">
    <text evidence="1">The sequence shown here is derived from an EMBL/GenBank/DDBJ whole genome shotgun (WGS) entry which is preliminary data.</text>
</comment>
<gene>
    <name evidence="1" type="ORF">CJ030_MR7G011670</name>
</gene>
<evidence type="ECO:0000313" key="1">
    <source>
        <dbReference type="EMBL" id="KAB1206117.1"/>
    </source>
</evidence>
<dbReference type="EMBL" id="RXIC02000025">
    <property type="protein sequence ID" value="KAB1206117.1"/>
    <property type="molecule type" value="Genomic_DNA"/>
</dbReference>
<dbReference type="Proteomes" id="UP000516437">
    <property type="component" value="Chromosome 7"/>
</dbReference>
<proteinExistence type="predicted"/>
<sequence length="66" mass="7034">MSRRTTSFSSASIGSNSGVALAELEVHGDSRLCFCGLKVGMRTSRTEGNPGRRFFGCSQYSKAIGL</sequence>
<dbReference type="OrthoDB" id="2822301at2759"/>
<reference evidence="1 2" key="1">
    <citation type="journal article" date="2019" name="Plant Biotechnol. J.">
        <title>The red bayberry genome and genetic basis of sex determination.</title>
        <authorList>
            <person name="Jia H.M."/>
            <person name="Jia H.J."/>
            <person name="Cai Q.L."/>
            <person name="Wang Y."/>
            <person name="Zhao H.B."/>
            <person name="Yang W.F."/>
            <person name="Wang G.Y."/>
            <person name="Li Y.H."/>
            <person name="Zhan D.L."/>
            <person name="Shen Y.T."/>
            <person name="Niu Q.F."/>
            <person name="Chang L."/>
            <person name="Qiu J."/>
            <person name="Zhao L."/>
            <person name="Xie H.B."/>
            <person name="Fu W.Y."/>
            <person name="Jin J."/>
            <person name="Li X.W."/>
            <person name="Jiao Y."/>
            <person name="Zhou C.C."/>
            <person name="Tu T."/>
            <person name="Chai C.Y."/>
            <person name="Gao J.L."/>
            <person name="Fan L.J."/>
            <person name="van de Weg E."/>
            <person name="Wang J.Y."/>
            <person name="Gao Z.S."/>
        </authorList>
    </citation>
    <scope>NUCLEOTIDE SEQUENCE [LARGE SCALE GENOMIC DNA]</scope>
    <source>
        <tissue evidence="1">Leaves</tissue>
    </source>
</reference>
<dbReference type="AlphaFoldDB" id="A0A6A1V2L8"/>
<evidence type="ECO:0000313" key="2">
    <source>
        <dbReference type="Proteomes" id="UP000516437"/>
    </source>
</evidence>
<protein>
    <submittedName>
        <fullName evidence="1">Uncharacterized protein</fullName>
    </submittedName>
</protein>
<organism evidence="1 2">
    <name type="scientific">Morella rubra</name>
    <name type="common">Chinese bayberry</name>
    <dbReference type="NCBI Taxonomy" id="262757"/>
    <lineage>
        <taxon>Eukaryota</taxon>
        <taxon>Viridiplantae</taxon>
        <taxon>Streptophyta</taxon>
        <taxon>Embryophyta</taxon>
        <taxon>Tracheophyta</taxon>
        <taxon>Spermatophyta</taxon>
        <taxon>Magnoliopsida</taxon>
        <taxon>eudicotyledons</taxon>
        <taxon>Gunneridae</taxon>
        <taxon>Pentapetalae</taxon>
        <taxon>rosids</taxon>
        <taxon>fabids</taxon>
        <taxon>Fagales</taxon>
        <taxon>Myricaceae</taxon>
        <taxon>Morella</taxon>
    </lineage>
</organism>